<comment type="similarity">
    <text evidence="5">Belongs to the UPF0314 family.</text>
</comment>
<evidence type="ECO:0000256" key="2">
    <source>
        <dbReference type="ARBA" id="ARBA00022692"/>
    </source>
</evidence>
<dbReference type="OrthoDB" id="9811954at2"/>
<evidence type="ECO:0000313" key="7">
    <source>
        <dbReference type="Proteomes" id="UP000435802"/>
    </source>
</evidence>
<dbReference type="AlphaFoldDB" id="A0A6N8SLU5"/>
<proteinExistence type="inferred from homology"/>
<comment type="subcellular location">
    <subcellularLocation>
        <location evidence="5">Cell membrane</location>
        <topology evidence="5">Multi-pass membrane protein</topology>
    </subcellularLocation>
</comment>
<keyword evidence="1 5" id="KW-1003">Cell membrane</keyword>
<gene>
    <name evidence="6" type="ORF">GR138_23990</name>
</gene>
<evidence type="ECO:0000256" key="5">
    <source>
        <dbReference type="HAMAP-Rule" id="MF_01514"/>
    </source>
</evidence>
<name>A0A6N8SLU5_9HYPH</name>
<evidence type="ECO:0000313" key="6">
    <source>
        <dbReference type="EMBL" id="MXN48276.1"/>
    </source>
</evidence>
<evidence type="ECO:0000256" key="3">
    <source>
        <dbReference type="ARBA" id="ARBA00022989"/>
    </source>
</evidence>
<sequence>MRVSPDLVCSRQTVSSSGACLHPRAPLPRRIAFSRKFRLNRSVRNSLLIVFGFTAATAIILYTMGQPLICKCGYVKLWHGVVISSENSQHLSDWYTPSHIIHGILFFGFFTLILRKASINVRLVLSLILECAWEILENTDMIINRYRESTISLDYFGDSVINSSADILAMVVGFFLAARLPVWTSVALIVIFEATTTYLIRDGLALNILMLVWPLEAVKAWQGG</sequence>
<keyword evidence="2 5" id="KW-0812">Transmembrane</keyword>
<feature type="transmembrane region" description="Helical" evidence="5">
    <location>
        <begin position="94"/>
        <end position="114"/>
    </location>
</feature>
<protein>
    <recommendedName>
        <fullName evidence="5">UPF0314 protein GR138_23990</fullName>
    </recommendedName>
</protein>
<dbReference type="EMBL" id="WUMK01000010">
    <property type="protein sequence ID" value="MXN48276.1"/>
    <property type="molecule type" value="Genomic_DNA"/>
</dbReference>
<dbReference type="Proteomes" id="UP000435802">
    <property type="component" value="Unassembled WGS sequence"/>
</dbReference>
<dbReference type="Pfam" id="PF10755">
    <property type="entry name" value="DUF2585"/>
    <property type="match status" value="1"/>
</dbReference>
<evidence type="ECO:0000256" key="4">
    <source>
        <dbReference type="ARBA" id="ARBA00023136"/>
    </source>
</evidence>
<evidence type="ECO:0000256" key="1">
    <source>
        <dbReference type="ARBA" id="ARBA00022475"/>
    </source>
</evidence>
<accession>A0A6N8SLU5</accession>
<keyword evidence="3 5" id="KW-1133">Transmembrane helix</keyword>
<comment type="caution">
    <text evidence="6">The sequence shown here is derived from an EMBL/GenBank/DDBJ whole genome shotgun (WGS) entry which is preliminary data.</text>
</comment>
<dbReference type="GO" id="GO:0005886">
    <property type="term" value="C:plasma membrane"/>
    <property type="evidence" value="ECO:0007669"/>
    <property type="project" value="UniProtKB-SubCell"/>
</dbReference>
<dbReference type="NCBIfam" id="NF002099">
    <property type="entry name" value="PRK00944.1"/>
    <property type="match status" value="1"/>
</dbReference>
<reference evidence="6 7" key="1">
    <citation type="submission" date="2019-12" db="EMBL/GenBank/DDBJ databases">
        <title>Shinella kummerowiae sp. nov., a symbiotic bacterium isolated from root nodules of the herbal legume Kummerowia stipulacea.</title>
        <authorList>
            <person name="Gao J."/>
        </authorList>
    </citation>
    <scope>NUCLEOTIDE SEQUENCE [LARGE SCALE GENOMIC DNA]</scope>
    <source>
        <strain evidence="6 7">CCBAU 25048</strain>
    </source>
</reference>
<keyword evidence="7" id="KW-1185">Reference proteome</keyword>
<dbReference type="InterPro" id="IPR019691">
    <property type="entry name" value="DUF2585"/>
</dbReference>
<dbReference type="HAMAP" id="MF_01514">
    <property type="entry name" value="UPF0314"/>
    <property type="match status" value="1"/>
</dbReference>
<feature type="transmembrane region" description="Helical" evidence="5">
    <location>
        <begin position="45"/>
        <end position="64"/>
    </location>
</feature>
<keyword evidence="4 5" id="KW-0472">Membrane</keyword>
<organism evidence="6 7">
    <name type="scientific">Shinella kummerowiae</name>
    <dbReference type="NCBI Taxonomy" id="417745"/>
    <lineage>
        <taxon>Bacteria</taxon>
        <taxon>Pseudomonadati</taxon>
        <taxon>Pseudomonadota</taxon>
        <taxon>Alphaproteobacteria</taxon>
        <taxon>Hyphomicrobiales</taxon>
        <taxon>Rhizobiaceae</taxon>
        <taxon>Shinella</taxon>
    </lineage>
</organism>